<dbReference type="OrthoDB" id="47459at2759"/>
<feature type="chain" id="PRO_5003262896" description="START domain-containing protein" evidence="1">
    <location>
        <begin position="27"/>
        <end position="276"/>
    </location>
</feature>
<dbReference type="Proteomes" id="UP000002729">
    <property type="component" value="Unassembled WGS sequence"/>
</dbReference>
<dbReference type="InParanoid" id="F0YC50"/>
<dbReference type="Gene3D" id="3.30.530.20">
    <property type="match status" value="1"/>
</dbReference>
<sequence>MGRALACCALALVPLVGFLLAPLGWGGSGGGADVVGQLYVDGEVWIDDATSAFDMAAVMFAEARALWASDGWHRVSSPSARVTVESRRIDAGAFARSGVLVTRGTGVIKNATADATIRLLTSPEGFFVINPMSDPKEFGEYLEDFSAGWGNADARLEVAEAKAPLPPPFLPREFVVLNAMDPAERLFVSKSVLHRSRPGGSEFNDLGVPPPEGKVRALNTFAVAADDVDGGHCRVRTINFAHLGGWSSTAMMNWINCKAFLAPLYDRLQAKMDKLD</sequence>
<proteinExistence type="predicted"/>
<keyword evidence="3" id="KW-1185">Reference proteome</keyword>
<dbReference type="EMBL" id="GL833131">
    <property type="protein sequence ID" value="EGB07450.1"/>
    <property type="molecule type" value="Genomic_DNA"/>
</dbReference>
<name>F0YC50_AURAN</name>
<dbReference type="eggNOG" id="ENOG502S73F">
    <property type="taxonomic scope" value="Eukaryota"/>
</dbReference>
<dbReference type="RefSeq" id="XP_009038065.1">
    <property type="nucleotide sequence ID" value="XM_009039817.1"/>
</dbReference>
<organism evidence="3">
    <name type="scientific">Aureococcus anophagefferens</name>
    <name type="common">Harmful bloom alga</name>
    <dbReference type="NCBI Taxonomy" id="44056"/>
    <lineage>
        <taxon>Eukaryota</taxon>
        <taxon>Sar</taxon>
        <taxon>Stramenopiles</taxon>
        <taxon>Ochrophyta</taxon>
        <taxon>Pelagophyceae</taxon>
        <taxon>Pelagomonadales</taxon>
        <taxon>Pelagomonadaceae</taxon>
        <taxon>Aureococcus</taxon>
    </lineage>
</organism>
<gene>
    <name evidence="2" type="ORF">AURANDRAFT_64893</name>
</gene>
<dbReference type="KEGG" id="aaf:AURANDRAFT_64893"/>
<reference evidence="2 3" key="1">
    <citation type="journal article" date="2011" name="Proc. Natl. Acad. Sci. U.S.A.">
        <title>Niche of harmful alga Aureococcus anophagefferens revealed through ecogenomics.</title>
        <authorList>
            <person name="Gobler C.J."/>
            <person name="Berry D.L."/>
            <person name="Dyhrman S.T."/>
            <person name="Wilhelm S.W."/>
            <person name="Salamov A."/>
            <person name="Lobanov A.V."/>
            <person name="Zhang Y."/>
            <person name="Collier J.L."/>
            <person name="Wurch L.L."/>
            <person name="Kustka A.B."/>
            <person name="Dill B.D."/>
            <person name="Shah M."/>
            <person name="VerBerkmoes N.C."/>
            <person name="Kuo A."/>
            <person name="Terry A."/>
            <person name="Pangilinan J."/>
            <person name="Lindquist E.A."/>
            <person name="Lucas S."/>
            <person name="Paulsen I.T."/>
            <person name="Hattenrath-Lehmann T.K."/>
            <person name="Talmage S.C."/>
            <person name="Walker E.A."/>
            <person name="Koch F."/>
            <person name="Burson A.M."/>
            <person name="Marcoval M.A."/>
            <person name="Tang Y.Z."/>
            <person name="Lecleir G.R."/>
            <person name="Coyne K.J."/>
            <person name="Berg G.M."/>
            <person name="Bertrand E.M."/>
            <person name="Saito M.A."/>
            <person name="Gladyshev V.N."/>
            <person name="Grigoriev I.V."/>
        </authorList>
    </citation>
    <scope>NUCLEOTIDE SEQUENCE [LARGE SCALE GENOMIC DNA]</scope>
    <source>
        <strain evidence="3">CCMP 1984</strain>
    </source>
</reference>
<dbReference type="InterPro" id="IPR023393">
    <property type="entry name" value="START-like_dom_sf"/>
</dbReference>
<feature type="signal peptide" evidence="1">
    <location>
        <begin position="1"/>
        <end position="26"/>
    </location>
</feature>
<keyword evidence="1" id="KW-0732">Signal</keyword>
<dbReference type="SUPFAM" id="SSF55961">
    <property type="entry name" value="Bet v1-like"/>
    <property type="match status" value="1"/>
</dbReference>
<dbReference type="GeneID" id="20225062"/>
<protein>
    <recommendedName>
        <fullName evidence="4">START domain-containing protein</fullName>
    </recommendedName>
</protein>
<evidence type="ECO:0000313" key="2">
    <source>
        <dbReference type="EMBL" id="EGB07450.1"/>
    </source>
</evidence>
<evidence type="ECO:0000256" key="1">
    <source>
        <dbReference type="SAM" id="SignalP"/>
    </source>
</evidence>
<evidence type="ECO:0008006" key="4">
    <source>
        <dbReference type="Google" id="ProtNLM"/>
    </source>
</evidence>
<evidence type="ECO:0000313" key="3">
    <source>
        <dbReference type="Proteomes" id="UP000002729"/>
    </source>
</evidence>
<dbReference type="OMA" id="WINCKAF"/>
<dbReference type="AlphaFoldDB" id="F0YC50"/>
<accession>F0YC50</accession>